<keyword evidence="2" id="KW-0479">Metal-binding</keyword>
<keyword evidence="1 5" id="KW-0808">Transferase</keyword>
<dbReference type="NCBIfam" id="TIGR00556">
    <property type="entry name" value="pantethn_trn"/>
    <property type="match status" value="1"/>
</dbReference>
<dbReference type="InterPro" id="IPR008278">
    <property type="entry name" value="4-PPantetheinyl_Trfase_dom"/>
</dbReference>
<dbReference type="SUPFAM" id="SSF56214">
    <property type="entry name" value="4'-phosphopantetheinyl transferase"/>
    <property type="match status" value="1"/>
</dbReference>
<name>A0ABY9HAW9_9MOLU</name>
<dbReference type="InterPro" id="IPR037143">
    <property type="entry name" value="4-PPantetheinyl_Trfase_dom_sf"/>
</dbReference>
<evidence type="ECO:0000313" key="6">
    <source>
        <dbReference type="Proteomes" id="UP001237011"/>
    </source>
</evidence>
<evidence type="ECO:0000256" key="2">
    <source>
        <dbReference type="ARBA" id="ARBA00022723"/>
    </source>
</evidence>
<dbReference type="InterPro" id="IPR004568">
    <property type="entry name" value="Ppantetheine-prot_Trfase_dom"/>
</dbReference>
<dbReference type="GO" id="GO:0016740">
    <property type="term" value="F:transferase activity"/>
    <property type="evidence" value="ECO:0007669"/>
    <property type="project" value="UniProtKB-KW"/>
</dbReference>
<dbReference type="Gene3D" id="3.90.470.20">
    <property type="entry name" value="4'-phosphopantetheinyl transferase domain"/>
    <property type="match status" value="1"/>
</dbReference>
<gene>
    <name evidence="5" type="ORF">Q8852_01165</name>
</gene>
<evidence type="ECO:0000256" key="3">
    <source>
        <dbReference type="ARBA" id="ARBA00022842"/>
    </source>
</evidence>
<organism evidence="5 6">
    <name type="scientific">Mycoplasma seminis</name>
    <dbReference type="NCBI Taxonomy" id="512749"/>
    <lineage>
        <taxon>Bacteria</taxon>
        <taxon>Bacillati</taxon>
        <taxon>Mycoplasmatota</taxon>
        <taxon>Mollicutes</taxon>
        <taxon>Mycoplasmataceae</taxon>
        <taxon>Mycoplasma</taxon>
    </lineage>
</organism>
<keyword evidence="3" id="KW-0460">Magnesium</keyword>
<keyword evidence="6" id="KW-1185">Reference proteome</keyword>
<dbReference type="RefSeq" id="WP_305938173.1">
    <property type="nucleotide sequence ID" value="NZ_CP132191.1"/>
</dbReference>
<protein>
    <submittedName>
        <fullName evidence="5">4'-phosphopantetheinyl transferase superfamily protein</fullName>
    </submittedName>
</protein>
<sequence>MNNFGVDITNISRFLNKTTTFCNRVLSQNELEKLNQIDDAYQKARFLARSWAIKEALFKADNSLIDFRKINLQQDSQSKLWYFKDFVASISYADDYVIAFVQKKGTV</sequence>
<evidence type="ECO:0000313" key="5">
    <source>
        <dbReference type="EMBL" id="WLP85748.1"/>
    </source>
</evidence>
<reference evidence="5" key="1">
    <citation type="submission" date="2023-08" db="EMBL/GenBank/DDBJ databases">
        <title>Complete genome sequence of Mycoplasma seminis 2200.</title>
        <authorList>
            <person name="Spergser J."/>
        </authorList>
    </citation>
    <scope>NUCLEOTIDE SEQUENCE [LARGE SCALE GENOMIC DNA]</scope>
    <source>
        <strain evidence="5">2200</strain>
    </source>
</reference>
<dbReference type="EMBL" id="CP132191">
    <property type="protein sequence ID" value="WLP85748.1"/>
    <property type="molecule type" value="Genomic_DNA"/>
</dbReference>
<evidence type="ECO:0000256" key="1">
    <source>
        <dbReference type="ARBA" id="ARBA00022679"/>
    </source>
</evidence>
<feature type="domain" description="4'-phosphopantetheinyl transferase" evidence="4">
    <location>
        <begin position="4"/>
        <end position="101"/>
    </location>
</feature>
<dbReference type="Proteomes" id="UP001237011">
    <property type="component" value="Chromosome"/>
</dbReference>
<accession>A0ABY9HAW9</accession>
<evidence type="ECO:0000259" key="4">
    <source>
        <dbReference type="Pfam" id="PF01648"/>
    </source>
</evidence>
<proteinExistence type="predicted"/>
<dbReference type="Pfam" id="PF01648">
    <property type="entry name" value="ACPS"/>
    <property type="match status" value="1"/>
</dbReference>